<sequence>MSDPVLEELRQLEEAIPKMIEIARNFKLDFYPMRFEICPGEIIYTFGAYGMPTRYTHWSFGKSYHRMKTQYDYNLSRIYEMVINSDPCYAFLLEGNTIIQNKMVAAHV</sequence>
<dbReference type="Pfam" id="PF04293">
    <property type="entry name" value="SpoVR"/>
    <property type="match status" value="1"/>
</dbReference>
<organism evidence="2 3">
    <name type="scientific">Desulforamulus putei DSM 12395</name>
    <dbReference type="NCBI Taxonomy" id="1121429"/>
    <lineage>
        <taxon>Bacteria</taxon>
        <taxon>Bacillati</taxon>
        <taxon>Bacillota</taxon>
        <taxon>Clostridia</taxon>
        <taxon>Eubacteriales</taxon>
        <taxon>Peptococcaceae</taxon>
        <taxon>Desulforamulus</taxon>
    </lineage>
</organism>
<dbReference type="Proteomes" id="UP000184148">
    <property type="component" value="Unassembled WGS sequence"/>
</dbReference>
<dbReference type="RefSeq" id="WP_143157100.1">
    <property type="nucleotide sequence ID" value="NZ_FQUY01000032.1"/>
</dbReference>
<dbReference type="InterPro" id="IPR007390">
    <property type="entry name" value="Spore_V_R"/>
</dbReference>
<name>A0A1M5CFV8_9FIRM</name>
<feature type="non-terminal residue" evidence="2">
    <location>
        <position position="108"/>
    </location>
</feature>
<evidence type="ECO:0000313" key="3">
    <source>
        <dbReference type="Proteomes" id="UP000184148"/>
    </source>
</evidence>
<dbReference type="AlphaFoldDB" id="A0A1M5CFV8"/>
<evidence type="ECO:0000313" key="2">
    <source>
        <dbReference type="EMBL" id="SHF53618.1"/>
    </source>
</evidence>
<proteinExistence type="predicted"/>
<dbReference type="PANTHER" id="PTHR30029:SF2">
    <property type="entry name" value="STAGE V SPORULATION PROTEIN R"/>
    <property type="match status" value="1"/>
</dbReference>
<gene>
    <name evidence="2" type="ORF">SAMN02745133_02912</name>
</gene>
<reference evidence="3" key="1">
    <citation type="submission" date="2016-11" db="EMBL/GenBank/DDBJ databases">
        <authorList>
            <person name="Varghese N."/>
            <person name="Submissions S."/>
        </authorList>
    </citation>
    <scope>NUCLEOTIDE SEQUENCE [LARGE SCALE GENOMIC DNA]</scope>
    <source>
        <strain evidence="3">DSM 12395</strain>
    </source>
</reference>
<dbReference type="EMBL" id="FQUY01000032">
    <property type="protein sequence ID" value="SHF53618.1"/>
    <property type="molecule type" value="Genomic_DNA"/>
</dbReference>
<feature type="domain" description="SpoVR protein-like N-terminal" evidence="1">
    <location>
        <begin position="8"/>
        <end position="108"/>
    </location>
</feature>
<dbReference type="STRING" id="1121429.SAMN02745133_02912"/>
<accession>A0A1M5CFV8</accession>
<evidence type="ECO:0000259" key="1">
    <source>
        <dbReference type="Pfam" id="PF04293"/>
    </source>
</evidence>
<dbReference type="InterPro" id="IPR056174">
    <property type="entry name" value="SpoVR_N"/>
</dbReference>
<dbReference type="PANTHER" id="PTHR30029">
    <property type="entry name" value="STAGE V SPORULATION PROTEIN R"/>
    <property type="match status" value="1"/>
</dbReference>
<protein>
    <submittedName>
        <fullName evidence="2">SpoVR like protein</fullName>
    </submittedName>
</protein>
<keyword evidence="3" id="KW-1185">Reference proteome</keyword>